<feature type="transmembrane region" description="Helical" evidence="6">
    <location>
        <begin position="81"/>
        <end position="101"/>
    </location>
</feature>
<reference evidence="8" key="1">
    <citation type="journal article" date="2013" name="ISME J.">
        <title>A small predatory core genome in the divergent marine Bacteriovorax marinus SJ and the terrestrial Bdellovibrio bacteriovorus.</title>
        <authorList>
            <person name="Crossman L.C."/>
            <person name="Chen H."/>
            <person name="Cerdeno-Tarraga A.M."/>
            <person name="Brooks K."/>
            <person name="Quail M.A."/>
            <person name="Pineiro S.A."/>
            <person name="Hobley L."/>
            <person name="Sockett R.E."/>
            <person name="Bentley S.D."/>
            <person name="Parkhill J."/>
            <person name="Williams H.N."/>
            <person name="Stine O.C."/>
        </authorList>
    </citation>
    <scope>NUCLEOTIDE SEQUENCE [LARGE SCALE GENOMIC DNA]</scope>
    <source>
        <strain evidence="8">ATCC BAA-682 / DSM 15412 / SJ</strain>
    </source>
</reference>
<feature type="transmembrane region" description="Helical" evidence="6">
    <location>
        <begin position="36"/>
        <end position="69"/>
    </location>
</feature>
<keyword evidence="4 6" id="KW-1133">Transmembrane helix</keyword>
<dbReference type="InterPro" id="IPR001898">
    <property type="entry name" value="SLC13A/DASS"/>
</dbReference>
<evidence type="ECO:0000256" key="6">
    <source>
        <dbReference type="SAM" id="Phobius"/>
    </source>
</evidence>
<organism evidence="7 8">
    <name type="scientific">Halobacteriovorax marinus (strain ATCC BAA-682 / DSM 15412 / SJ)</name>
    <name type="common">Bacteriovorax marinus</name>
    <dbReference type="NCBI Taxonomy" id="862908"/>
    <lineage>
        <taxon>Bacteria</taxon>
        <taxon>Pseudomonadati</taxon>
        <taxon>Bdellovibrionota</taxon>
        <taxon>Bacteriovoracia</taxon>
        <taxon>Bacteriovoracales</taxon>
        <taxon>Halobacteriovoraceae</taxon>
        <taxon>Halobacteriovorax</taxon>
    </lineage>
</organism>
<dbReference type="STRING" id="862908.BMS_0476"/>
<feature type="transmembrane region" description="Helical" evidence="6">
    <location>
        <begin position="391"/>
        <end position="413"/>
    </location>
</feature>
<protein>
    <submittedName>
        <fullName evidence="7">Membrane transport protein</fullName>
    </submittedName>
</protein>
<evidence type="ECO:0000313" key="8">
    <source>
        <dbReference type="Proteomes" id="UP000008963"/>
    </source>
</evidence>
<comment type="similarity">
    <text evidence="2">Belongs to the SLC13A/DASS transporter (TC 2.A.47) family. DIT1 subfamily.</text>
</comment>
<feature type="transmembrane region" description="Helical" evidence="6">
    <location>
        <begin position="324"/>
        <end position="346"/>
    </location>
</feature>
<keyword evidence="3 6" id="KW-0812">Transmembrane</keyword>
<sequence>MKNSEVSLPKLAITLVIGLVLWFIPSPEGLEPRAWHLFAIFLSTIIGIILKALPMGSICMTGLAVALFTGTLKLKGEALTGFSNSTIWLIVIAFFIARGFIKTGLGTRIAYFFIYLLGKKTLGLSYGLALTDLILAPVTPSNTARAGGVIFPIMKSLSHSFGSDPHEPSRKKMGEFLTFSCFQVDMITSAMFMTAMAANPLIAQFAGEHGVKITWGSWALAALVPGIISLIIIPLVIYKFFKPEITETPNAKEHAKENLQKMGPMTKSEWTMIAVFLFLIVFWIFGGSLGIASTTTAFGGLAILLITGVLTWDDVKSEKGAWDTLIWFGVLVMMASFLNKLGFIPWFSQFVSKEVSGLAWTTAFPILLGVYFYSHYIFASSTAHVTAMASVFMLVGISVGVPPALMAISLGFFSNLFGCLTHYGSGPAPVFFGSGFVDLGDWWKLGFGLSILNIIIWMTVGGIWWKILGLY</sequence>
<dbReference type="NCBIfam" id="TIGR00785">
    <property type="entry name" value="dass"/>
    <property type="match status" value="1"/>
</dbReference>
<dbReference type="PANTHER" id="PTHR42826">
    <property type="entry name" value="DICARBOXYLATE TRANSPORTER 2.1, CHLOROPLASTIC"/>
    <property type="match status" value="1"/>
</dbReference>
<dbReference type="GO" id="GO:0022857">
    <property type="term" value="F:transmembrane transporter activity"/>
    <property type="evidence" value="ECO:0007669"/>
    <property type="project" value="InterPro"/>
</dbReference>
<evidence type="ECO:0000256" key="4">
    <source>
        <dbReference type="ARBA" id="ARBA00022989"/>
    </source>
</evidence>
<evidence type="ECO:0000256" key="2">
    <source>
        <dbReference type="ARBA" id="ARBA00007349"/>
    </source>
</evidence>
<comment type="subcellular location">
    <subcellularLocation>
        <location evidence="1">Membrane</location>
        <topology evidence="1">Multi-pass membrane protein</topology>
    </subcellularLocation>
</comment>
<dbReference type="InterPro" id="IPR030676">
    <property type="entry name" value="CitT-rel"/>
</dbReference>
<feature type="transmembrane region" description="Helical" evidence="6">
    <location>
        <begin position="6"/>
        <end position="24"/>
    </location>
</feature>
<dbReference type="Pfam" id="PF00939">
    <property type="entry name" value="Na_sulph_symp"/>
    <property type="match status" value="1"/>
</dbReference>
<keyword evidence="5 6" id="KW-0472">Membrane</keyword>
<keyword evidence="8" id="KW-1185">Reference proteome</keyword>
<dbReference type="KEGG" id="bmx:BMS_0476"/>
<dbReference type="OrthoDB" id="5287945at2"/>
<dbReference type="GO" id="GO:0016020">
    <property type="term" value="C:membrane"/>
    <property type="evidence" value="ECO:0007669"/>
    <property type="project" value="UniProtKB-SubCell"/>
</dbReference>
<feature type="transmembrane region" description="Helical" evidence="6">
    <location>
        <begin position="176"/>
        <end position="198"/>
    </location>
</feature>
<dbReference type="eggNOG" id="COG0471">
    <property type="taxonomic scope" value="Bacteria"/>
</dbReference>
<evidence type="ECO:0000256" key="5">
    <source>
        <dbReference type="ARBA" id="ARBA00023136"/>
    </source>
</evidence>
<feature type="transmembrane region" description="Helical" evidence="6">
    <location>
        <begin position="358"/>
        <end position="379"/>
    </location>
</feature>
<dbReference type="EMBL" id="FQ312005">
    <property type="protein sequence ID" value="CBW25389.1"/>
    <property type="molecule type" value="Genomic_DNA"/>
</dbReference>
<proteinExistence type="inferred from homology"/>
<dbReference type="RefSeq" id="WP_014243176.1">
    <property type="nucleotide sequence ID" value="NC_016620.1"/>
</dbReference>
<dbReference type="Proteomes" id="UP000008963">
    <property type="component" value="Chromosome"/>
</dbReference>
<name>E1X4F9_HALMS</name>
<dbReference type="PATRIC" id="fig|862908.3.peg.453"/>
<dbReference type="HOGENOM" id="CLU_005170_7_3_7"/>
<feature type="transmembrane region" description="Helical" evidence="6">
    <location>
        <begin position="268"/>
        <end position="285"/>
    </location>
</feature>
<evidence type="ECO:0000256" key="3">
    <source>
        <dbReference type="ARBA" id="ARBA00022692"/>
    </source>
</evidence>
<accession>E1X4F9</accession>
<feature type="transmembrane region" description="Helical" evidence="6">
    <location>
        <begin position="218"/>
        <end position="238"/>
    </location>
</feature>
<dbReference type="AlphaFoldDB" id="E1X4F9"/>
<evidence type="ECO:0000313" key="7">
    <source>
        <dbReference type="EMBL" id="CBW25389.1"/>
    </source>
</evidence>
<feature type="transmembrane region" description="Helical" evidence="6">
    <location>
        <begin position="291"/>
        <end position="312"/>
    </location>
</feature>
<gene>
    <name evidence="7" type="ordered locus">BMS_0476</name>
</gene>
<evidence type="ECO:0000256" key="1">
    <source>
        <dbReference type="ARBA" id="ARBA00004141"/>
    </source>
</evidence>
<dbReference type="PIRSF" id="PIRSF002457">
    <property type="entry name" value="DASS"/>
    <property type="match status" value="1"/>
</dbReference>
<feature type="transmembrane region" description="Helical" evidence="6">
    <location>
        <begin position="442"/>
        <end position="465"/>
    </location>
</feature>